<dbReference type="InterPro" id="IPR050251">
    <property type="entry name" value="HpcH-HpaI_aldolase"/>
</dbReference>
<reference evidence="5 6" key="1">
    <citation type="submission" date="2022-01" db="EMBL/GenBank/DDBJ databases">
        <title>Collection of gut derived symbiotic bacterial strains cultured from healthy donors.</title>
        <authorList>
            <person name="Lin H."/>
            <person name="Kohout C."/>
            <person name="Waligurski E."/>
            <person name="Pamer E.G."/>
        </authorList>
    </citation>
    <scope>NUCLEOTIDE SEQUENCE [LARGE SCALE GENOMIC DNA]</scope>
    <source>
        <strain evidence="5 6">DFI.3.7</strain>
    </source>
</reference>
<sequence>MNTNKLKEQLKQKKPAIGSFVRMNSISVEILGLTGWDFVIIDAEHGVHTMEDVSNMIRAAKAVGITSIVRVPGTEPNLIQRSLDGGAEGVQIPQITNLKQLKDAVSAARYYPKGNRGACAYSAATGYSTTPFQDHINTSNDEVLVVVHVENAWSADHIEEILDVGGIDVIFCGPWDMSQSLGIPGQVTAPEVVNRIDKVISTCRDRGISTGIFVQQPEQAEIWIKRGVSYLAGSVDVGIYAEASKKFAADMKAYI</sequence>
<keyword evidence="6" id="KW-1185">Reference proteome</keyword>
<feature type="domain" description="HpcH/HpaI aldolase/citrate lyase" evidence="4">
    <location>
        <begin position="24"/>
        <end position="241"/>
    </location>
</feature>
<dbReference type="SUPFAM" id="SSF51621">
    <property type="entry name" value="Phosphoenolpyruvate/pyruvate domain"/>
    <property type="match status" value="1"/>
</dbReference>
<dbReference type="PANTHER" id="PTHR30502">
    <property type="entry name" value="2-KETO-3-DEOXY-L-RHAMNONATE ALDOLASE"/>
    <property type="match status" value="1"/>
</dbReference>
<evidence type="ECO:0000259" key="4">
    <source>
        <dbReference type="Pfam" id="PF03328"/>
    </source>
</evidence>
<accession>A0ABS9MA23</accession>
<organism evidence="5 6">
    <name type="scientific">Intestinimonas massiliensis</name>
    <name type="common">ex Afouda et al. 2020</name>
    <dbReference type="NCBI Taxonomy" id="1673721"/>
    <lineage>
        <taxon>Bacteria</taxon>
        <taxon>Bacillati</taxon>
        <taxon>Bacillota</taxon>
        <taxon>Clostridia</taxon>
        <taxon>Eubacteriales</taxon>
        <taxon>Intestinimonas</taxon>
    </lineage>
</organism>
<evidence type="ECO:0000313" key="5">
    <source>
        <dbReference type="EMBL" id="MCG4527645.1"/>
    </source>
</evidence>
<dbReference type="Gene3D" id="3.20.20.60">
    <property type="entry name" value="Phosphoenolpyruvate-binding domains"/>
    <property type="match status" value="1"/>
</dbReference>
<comment type="caution">
    <text evidence="5">The sequence shown here is derived from an EMBL/GenBank/DDBJ whole genome shotgun (WGS) entry which is preliminary data.</text>
</comment>
<dbReference type="GO" id="GO:0016829">
    <property type="term" value="F:lyase activity"/>
    <property type="evidence" value="ECO:0007669"/>
    <property type="project" value="UniProtKB-KW"/>
</dbReference>
<dbReference type="RefSeq" id="WP_238074259.1">
    <property type="nucleotide sequence ID" value="NZ_JAKNJB010000018.1"/>
</dbReference>
<keyword evidence="2" id="KW-0479">Metal-binding</keyword>
<dbReference type="PANTHER" id="PTHR30502:SF0">
    <property type="entry name" value="PHOSPHOENOLPYRUVATE CARBOXYLASE FAMILY PROTEIN"/>
    <property type="match status" value="1"/>
</dbReference>
<evidence type="ECO:0000256" key="2">
    <source>
        <dbReference type="ARBA" id="ARBA00022723"/>
    </source>
</evidence>
<dbReference type="InterPro" id="IPR005000">
    <property type="entry name" value="Aldolase/citrate-lyase_domain"/>
</dbReference>
<dbReference type="EMBL" id="JAKNJB010000018">
    <property type="protein sequence ID" value="MCG4527645.1"/>
    <property type="molecule type" value="Genomic_DNA"/>
</dbReference>
<name>A0ABS9MA23_9FIRM</name>
<comment type="similarity">
    <text evidence="1">Belongs to the HpcH/HpaI aldolase family.</text>
</comment>
<evidence type="ECO:0000313" key="6">
    <source>
        <dbReference type="Proteomes" id="UP001200313"/>
    </source>
</evidence>
<gene>
    <name evidence="5" type="ORF">L0P79_11200</name>
</gene>
<evidence type="ECO:0000256" key="1">
    <source>
        <dbReference type="ARBA" id="ARBA00005568"/>
    </source>
</evidence>
<keyword evidence="3 5" id="KW-0456">Lyase</keyword>
<dbReference type="InterPro" id="IPR015813">
    <property type="entry name" value="Pyrv/PenolPyrv_kinase-like_dom"/>
</dbReference>
<evidence type="ECO:0000256" key="3">
    <source>
        <dbReference type="ARBA" id="ARBA00023239"/>
    </source>
</evidence>
<dbReference type="Proteomes" id="UP001200313">
    <property type="component" value="Unassembled WGS sequence"/>
</dbReference>
<dbReference type="Pfam" id="PF03328">
    <property type="entry name" value="HpcH_HpaI"/>
    <property type="match status" value="1"/>
</dbReference>
<protein>
    <submittedName>
        <fullName evidence="5">Aldolase/citrate lyase family protein</fullName>
    </submittedName>
</protein>
<proteinExistence type="inferred from homology"/>
<dbReference type="InterPro" id="IPR040442">
    <property type="entry name" value="Pyrv_kinase-like_dom_sf"/>
</dbReference>